<dbReference type="PROSITE" id="PS50850">
    <property type="entry name" value="MFS"/>
    <property type="match status" value="1"/>
</dbReference>
<dbReference type="Gene3D" id="1.20.1250.20">
    <property type="entry name" value="MFS general substrate transporter like domains"/>
    <property type="match status" value="1"/>
</dbReference>
<evidence type="ECO:0000256" key="1">
    <source>
        <dbReference type="ARBA" id="ARBA00004651"/>
    </source>
</evidence>
<dbReference type="KEGG" id="aarc:G127AT_02135"/>
<proteinExistence type="predicted"/>
<dbReference type="AlphaFoldDB" id="A0A975FMY1"/>
<feature type="transmembrane region" description="Helical" evidence="7">
    <location>
        <begin position="21"/>
        <end position="48"/>
    </location>
</feature>
<gene>
    <name evidence="9" type="ORF">G127AT_02135</name>
</gene>
<feature type="transmembrane region" description="Helical" evidence="7">
    <location>
        <begin position="404"/>
        <end position="421"/>
    </location>
</feature>
<keyword evidence="4 7" id="KW-1133">Transmembrane helix</keyword>
<dbReference type="InterPro" id="IPR036259">
    <property type="entry name" value="MFS_trans_sf"/>
</dbReference>
<dbReference type="InterPro" id="IPR011701">
    <property type="entry name" value="MFS"/>
</dbReference>
<reference evidence="9" key="1">
    <citation type="submission" date="2021-03" db="EMBL/GenBank/DDBJ databases">
        <title>Agromyces archimandritus sp. nov., isolated from the cockroach Archimandrita tessellata.</title>
        <authorList>
            <person name="Guzman J."/>
            <person name="Ortuzar M."/>
            <person name="Poehlein A."/>
            <person name="Daniel R."/>
            <person name="Trujillo M."/>
            <person name="Vilcinskas A."/>
        </authorList>
    </citation>
    <scope>NUCLEOTIDE SEQUENCE</scope>
    <source>
        <strain evidence="9">G127AT</strain>
    </source>
</reference>
<keyword evidence="3 7" id="KW-0812">Transmembrane</keyword>
<evidence type="ECO:0000256" key="4">
    <source>
        <dbReference type="ARBA" id="ARBA00022989"/>
    </source>
</evidence>
<feature type="transmembrane region" description="Helical" evidence="7">
    <location>
        <begin position="338"/>
        <end position="364"/>
    </location>
</feature>
<dbReference type="RefSeq" id="WP_210899319.1">
    <property type="nucleotide sequence ID" value="NZ_CP071696.1"/>
</dbReference>
<dbReference type="GO" id="GO:0005886">
    <property type="term" value="C:plasma membrane"/>
    <property type="evidence" value="ECO:0007669"/>
    <property type="project" value="UniProtKB-SubCell"/>
</dbReference>
<feature type="transmembrane region" description="Helical" evidence="7">
    <location>
        <begin position="286"/>
        <end position="306"/>
    </location>
</feature>
<sequence length="443" mass="44528">MTTPAPAEAPGIHRLSRNTAYLTWLASDTATGLSNALASFAVPLLALFVTDDPAQAGVIGAVGLIVRLVTTLTGGLLADRHRRLVLMLLGALAGLVLAAAFMLLAAADGLTFGMLMIVSALISARAGIFGPADEAAVKELVPDEAMGRAQAANQARDAMLDLVGGPLGGVLLAAGGWLIGAAMTACQLVAGATSWALLRARRGAASAPVPAADAPSPAPGAARPASTGGRSALREIREGLAWLFAREDLRGAMFIATIVNLGFGIGMTTVVYALQQDGRSPAVIGWVSAGISAFMLVGALVAPAIVTRIRAGAIVCTGLTTATLGFVVMPFAEHPLAITVVLGLAALLVPAVNAALSGYTMVAVPSRLLGRVNSASSVLAMGAMPLGPLVAGVGLGALGRPSTLLIGAAICLVAVTIALASRSLRSLPAEAGWAAHAQRFARD</sequence>
<dbReference type="SUPFAM" id="SSF103473">
    <property type="entry name" value="MFS general substrate transporter"/>
    <property type="match status" value="1"/>
</dbReference>
<dbReference type="Proteomes" id="UP000671914">
    <property type="component" value="Chromosome"/>
</dbReference>
<comment type="subcellular location">
    <subcellularLocation>
        <location evidence="1">Cell membrane</location>
        <topology evidence="1">Multi-pass membrane protein</topology>
    </subcellularLocation>
</comment>
<feature type="transmembrane region" description="Helical" evidence="7">
    <location>
        <begin position="313"/>
        <end position="332"/>
    </location>
</feature>
<feature type="region of interest" description="Disordered" evidence="6">
    <location>
        <begin position="208"/>
        <end position="230"/>
    </location>
</feature>
<feature type="transmembrane region" description="Helical" evidence="7">
    <location>
        <begin position="84"/>
        <end position="107"/>
    </location>
</feature>
<dbReference type="Pfam" id="PF07690">
    <property type="entry name" value="MFS_1"/>
    <property type="match status" value="1"/>
</dbReference>
<feature type="transmembrane region" description="Helical" evidence="7">
    <location>
        <begin position="54"/>
        <end position="77"/>
    </location>
</feature>
<keyword evidence="5 7" id="KW-0472">Membrane</keyword>
<name>A0A975FMY1_9MICO</name>
<dbReference type="EMBL" id="CP071696">
    <property type="protein sequence ID" value="QTX05064.1"/>
    <property type="molecule type" value="Genomic_DNA"/>
</dbReference>
<keyword evidence="2" id="KW-1003">Cell membrane</keyword>
<dbReference type="PANTHER" id="PTHR23513:SF6">
    <property type="entry name" value="MAJOR FACILITATOR SUPERFAMILY ASSOCIATED DOMAIN-CONTAINING PROTEIN"/>
    <property type="match status" value="1"/>
</dbReference>
<feature type="transmembrane region" description="Helical" evidence="7">
    <location>
        <begin position="376"/>
        <end position="398"/>
    </location>
</feature>
<evidence type="ECO:0000256" key="2">
    <source>
        <dbReference type="ARBA" id="ARBA00022475"/>
    </source>
</evidence>
<evidence type="ECO:0000256" key="6">
    <source>
        <dbReference type="SAM" id="MobiDB-lite"/>
    </source>
</evidence>
<feature type="transmembrane region" description="Helical" evidence="7">
    <location>
        <begin position="252"/>
        <end position="274"/>
    </location>
</feature>
<dbReference type="PANTHER" id="PTHR23513">
    <property type="entry name" value="INTEGRAL MEMBRANE EFFLUX PROTEIN-RELATED"/>
    <property type="match status" value="1"/>
</dbReference>
<dbReference type="GO" id="GO:0022857">
    <property type="term" value="F:transmembrane transporter activity"/>
    <property type="evidence" value="ECO:0007669"/>
    <property type="project" value="InterPro"/>
</dbReference>
<protein>
    <submittedName>
        <fullName evidence="9">MFS transporter</fullName>
    </submittedName>
</protein>
<evidence type="ECO:0000313" key="10">
    <source>
        <dbReference type="Proteomes" id="UP000671914"/>
    </source>
</evidence>
<feature type="domain" description="Major facilitator superfamily (MFS) profile" evidence="8">
    <location>
        <begin position="20"/>
        <end position="426"/>
    </location>
</feature>
<dbReference type="InterPro" id="IPR020846">
    <property type="entry name" value="MFS_dom"/>
</dbReference>
<accession>A0A975FMY1</accession>
<evidence type="ECO:0000256" key="7">
    <source>
        <dbReference type="SAM" id="Phobius"/>
    </source>
</evidence>
<evidence type="ECO:0000256" key="5">
    <source>
        <dbReference type="ARBA" id="ARBA00023136"/>
    </source>
</evidence>
<evidence type="ECO:0000313" key="9">
    <source>
        <dbReference type="EMBL" id="QTX05064.1"/>
    </source>
</evidence>
<organism evidence="9 10">
    <name type="scientific">Agromyces archimandritae</name>
    <dbReference type="NCBI Taxonomy" id="2781962"/>
    <lineage>
        <taxon>Bacteria</taxon>
        <taxon>Bacillati</taxon>
        <taxon>Actinomycetota</taxon>
        <taxon>Actinomycetes</taxon>
        <taxon>Micrococcales</taxon>
        <taxon>Microbacteriaceae</taxon>
        <taxon>Agromyces</taxon>
    </lineage>
</organism>
<evidence type="ECO:0000259" key="8">
    <source>
        <dbReference type="PROSITE" id="PS50850"/>
    </source>
</evidence>
<feature type="transmembrane region" description="Helical" evidence="7">
    <location>
        <begin position="170"/>
        <end position="198"/>
    </location>
</feature>
<evidence type="ECO:0000256" key="3">
    <source>
        <dbReference type="ARBA" id="ARBA00022692"/>
    </source>
</evidence>
<dbReference type="CDD" id="cd06173">
    <property type="entry name" value="MFS_MefA_like"/>
    <property type="match status" value="1"/>
</dbReference>
<keyword evidence="10" id="KW-1185">Reference proteome</keyword>